<gene>
    <name evidence="3" type="ORF">B0T21DRAFT_308046</name>
</gene>
<accession>A0AA40BS15</accession>
<dbReference type="InterPro" id="IPR032466">
    <property type="entry name" value="Metal_Hydrolase"/>
</dbReference>
<dbReference type="AlphaFoldDB" id="A0AA40BS15"/>
<dbReference type="Pfam" id="PF01244">
    <property type="entry name" value="Peptidase_M19"/>
    <property type="match status" value="1"/>
</dbReference>
<dbReference type="EC" id="3.4.13.19" evidence="2"/>
<keyword evidence="2" id="KW-0862">Zinc</keyword>
<proteinExistence type="inferred from homology"/>
<name>A0AA40BS15_9PEZI</name>
<organism evidence="3 4">
    <name type="scientific">Apiosordaria backusii</name>
    <dbReference type="NCBI Taxonomy" id="314023"/>
    <lineage>
        <taxon>Eukaryota</taxon>
        <taxon>Fungi</taxon>
        <taxon>Dikarya</taxon>
        <taxon>Ascomycota</taxon>
        <taxon>Pezizomycotina</taxon>
        <taxon>Sordariomycetes</taxon>
        <taxon>Sordariomycetidae</taxon>
        <taxon>Sordariales</taxon>
        <taxon>Lasiosphaeriaceae</taxon>
        <taxon>Apiosordaria</taxon>
    </lineage>
</organism>
<protein>
    <recommendedName>
        <fullName evidence="2">Dipeptidase</fullName>
        <ecNumber evidence="2">3.4.13.19</ecNumber>
    </recommendedName>
</protein>
<dbReference type="InterPro" id="IPR008257">
    <property type="entry name" value="Pept_M19"/>
</dbReference>
<keyword evidence="2" id="KW-0482">Metalloprotease</keyword>
<keyword evidence="2" id="KW-0378">Hydrolase</keyword>
<reference evidence="3" key="1">
    <citation type="submission" date="2023-06" db="EMBL/GenBank/DDBJ databases">
        <title>Genome-scale phylogeny and comparative genomics of the fungal order Sordariales.</title>
        <authorList>
            <consortium name="Lawrence Berkeley National Laboratory"/>
            <person name="Hensen N."/>
            <person name="Bonometti L."/>
            <person name="Westerberg I."/>
            <person name="Brannstrom I.O."/>
            <person name="Guillou S."/>
            <person name="Cros-Aarteil S."/>
            <person name="Calhoun S."/>
            <person name="Haridas S."/>
            <person name="Kuo A."/>
            <person name="Mondo S."/>
            <person name="Pangilinan J."/>
            <person name="Riley R."/>
            <person name="Labutti K."/>
            <person name="Andreopoulos B."/>
            <person name="Lipzen A."/>
            <person name="Chen C."/>
            <person name="Yanf M."/>
            <person name="Daum C."/>
            <person name="Ng V."/>
            <person name="Clum A."/>
            <person name="Steindorff A."/>
            <person name="Ohm R."/>
            <person name="Martin F."/>
            <person name="Silar P."/>
            <person name="Natvig D."/>
            <person name="Lalanne C."/>
            <person name="Gautier V."/>
            <person name="Ament-Velasquez S.L."/>
            <person name="Kruys A."/>
            <person name="Hutchinson M.I."/>
            <person name="Powell A.J."/>
            <person name="Barry K."/>
            <person name="Miller A.N."/>
            <person name="Grigoriev I.V."/>
            <person name="Debuchy R."/>
            <person name="Gladieux P."/>
            <person name="Thoren M.H."/>
            <person name="Johannesson H."/>
        </authorList>
    </citation>
    <scope>NUCLEOTIDE SEQUENCE</scope>
    <source>
        <strain evidence="3">CBS 540.89</strain>
    </source>
</reference>
<comment type="caution">
    <text evidence="3">The sequence shown here is derived from an EMBL/GenBank/DDBJ whole genome shotgun (WGS) entry which is preliminary data.</text>
</comment>
<dbReference type="PANTHER" id="PTHR10443:SF12">
    <property type="entry name" value="DIPEPTIDASE"/>
    <property type="match status" value="1"/>
</dbReference>
<keyword evidence="2" id="KW-0645">Protease</keyword>
<comment type="cofactor">
    <cofactor evidence="2">
        <name>Zn(2+)</name>
        <dbReference type="ChEBI" id="CHEBI:29105"/>
    </cofactor>
</comment>
<dbReference type="PROSITE" id="PS51365">
    <property type="entry name" value="RENAL_DIPEPTIDASE_2"/>
    <property type="match status" value="1"/>
</dbReference>
<keyword evidence="1 2" id="KW-0224">Dipeptidase</keyword>
<dbReference type="Gene3D" id="3.20.20.140">
    <property type="entry name" value="Metal-dependent hydrolases"/>
    <property type="match status" value="1"/>
</dbReference>
<evidence type="ECO:0000256" key="2">
    <source>
        <dbReference type="RuleBase" id="RU341113"/>
    </source>
</evidence>
<evidence type="ECO:0000313" key="3">
    <source>
        <dbReference type="EMBL" id="KAK0739364.1"/>
    </source>
</evidence>
<dbReference type="EMBL" id="JAUKTV010000004">
    <property type="protein sequence ID" value="KAK0739364.1"/>
    <property type="molecule type" value="Genomic_DNA"/>
</dbReference>
<dbReference type="GO" id="GO:0046872">
    <property type="term" value="F:metal ion binding"/>
    <property type="evidence" value="ECO:0007669"/>
    <property type="project" value="UniProtKB-UniRule"/>
</dbReference>
<comment type="similarity">
    <text evidence="2">Belongs to the metallo-dependent hydrolases superfamily. Peptidase M19 family.</text>
</comment>
<dbReference type="Proteomes" id="UP001172159">
    <property type="component" value="Unassembled WGS sequence"/>
</dbReference>
<dbReference type="PANTHER" id="PTHR10443">
    <property type="entry name" value="MICROSOMAL DIPEPTIDASE"/>
    <property type="match status" value="1"/>
</dbReference>
<keyword evidence="2" id="KW-0479">Metal-binding</keyword>
<evidence type="ECO:0000313" key="4">
    <source>
        <dbReference type="Proteomes" id="UP001172159"/>
    </source>
</evidence>
<comment type="catalytic activity">
    <reaction evidence="2">
        <text>an L-aminoacyl-L-amino acid + H2O = 2 an L-alpha-amino acid</text>
        <dbReference type="Rhea" id="RHEA:48940"/>
        <dbReference type="ChEBI" id="CHEBI:15377"/>
        <dbReference type="ChEBI" id="CHEBI:59869"/>
        <dbReference type="ChEBI" id="CHEBI:77460"/>
        <dbReference type="EC" id="3.4.13.19"/>
    </reaction>
</comment>
<sequence length="389" mass="43985">MAPDTESKMEQAMELMSQVPLIDGHNDWIHMIRAYYDSQLDERFHPDKNLGGHVDFKRLVEGKAGGVFWSVYVDCPKDDDFSDEVHFEALRDTLQQIDMFYRVVELYSHVLEVVHNSDDIMRIFKQGKCASLLGAEGLHQIANSSSVLRVLHRLGVRYVTLAHGRNNLYCDSATSAAPAHHGLSAAGRDMIREMNRIGMIVDLSHTSEAVMLDVLEMSLAPVIFSHSSAYGLVPHPRNVPDRVLDKLKEKNGVIMISFIPWITHTDADKATIDHVVDHILYVAHRIGFDHLGLGSDFDGMPKSVAGLEDVSKYPALVAKMLERGVSPEDAKKVMGLNVIRVMKEVEEVARAHREKLPVLEDPVKQLWNDDIRAYVRREYPLAEHDRPRK</sequence>
<dbReference type="GO" id="GO:0006508">
    <property type="term" value="P:proteolysis"/>
    <property type="evidence" value="ECO:0007669"/>
    <property type="project" value="UniProtKB-KW"/>
</dbReference>
<dbReference type="CDD" id="cd01301">
    <property type="entry name" value="rDP_like"/>
    <property type="match status" value="1"/>
</dbReference>
<dbReference type="GO" id="GO:0070573">
    <property type="term" value="F:metallodipeptidase activity"/>
    <property type="evidence" value="ECO:0007669"/>
    <property type="project" value="InterPro"/>
</dbReference>
<evidence type="ECO:0000256" key="1">
    <source>
        <dbReference type="ARBA" id="ARBA00022997"/>
    </source>
</evidence>
<keyword evidence="4" id="KW-1185">Reference proteome</keyword>
<dbReference type="SUPFAM" id="SSF51556">
    <property type="entry name" value="Metallo-dependent hydrolases"/>
    <property type="match status" value="1"/>
</dbReference>